<evidence type="ECO:0000313" key="8">
    <source>
        <dbReference type="EMBL" id="KAL1549790.1"/>
    </source>
</evidence>
<evidence type="ECO:0000259" key="7">
    <source>
        <dbReference type="PROSITE" id="PS50846"/>
    </source>
</evidence>
<comment type="similarity">
    <text evidence="5">Belongs to the HIPP family.</text>
</comment>
<dbReference type="CDD" id="cd00371">
    <property type="entry name" value="HMA"/>
    <property type="match status" value="1"/>
</dbReference>
<feature type="compositionally biased region" description="Basic residues" evidence="6">
    <location>
        <begin position="175"/>
        <end position="184"/>
    </location>
</feature>
<feature type="domain" description="HMA" evidence="7">
    <location>
        <begin position="9"/>
        <end position="72"/>
    </location>
</feature>
<keyword evidence="3" id="KW-0479">Metal-binding</keyword>
<dbReference type="PANTHER" id="PTHR45868:SF69">
    <property type="entry name" value="HEAVY METAL-ASSOCIATED ISOPRENYLATED PLANT PROTEIN 35"/>
    <property type="match status" value="1"/>
</dbReference>
<proteinExistence type="inferred from homology"/>
<comment type="subcellular location">
    <subcellularLocation>
        <location evidence="1">Membrane</location>
        <topology evidence="1">Peripheral membrane protein</topology>
    </subcellularLocation>
</comment>
<feature type="region of interest" description="Disordered" evidence="6">
    <location>
        <begin position="96"/>
        <end position="207"/>
    </location>
</feature>
<dbReference type="Gene3D" id="3.30.70.100">
    <property type="match status" value="1"/>
</dbReference>
<keyword evidence="4" id="KW-0449">Lipoprotein</keyword>
<evidence type="ECO:0000256" key="3">
    <source>
        <dbReference type="ARBA" id="ARBA00022723"/>
    </source>
</evidence>
<dbReference type="GO" id="GO:0016020">
    <property type="term" value="C:membrane"/>
    <property type="evidence" value="ECO:0007669"/>
    <property type="project" value="UniProtKB-SubCell"/>
</dbReference>
<dbReference type="Proteomes" id="UP001567538">
    <property type="component" value="Unassembled WGS sequence"/>
</dbReference>
<protein>
    <submittedName>
        <fullName evidence="8">Heavy metal-associated isoprenylated plant protein 35-like</fullName>
    </submittedName>
</protein>
<dbReference type="AlphaFoldDB" id="A0ABD1H040"/>
<dbReference type="InterPro" id="IPR006121">
    <property type="entry name" value="HMA_dom"/>
</dbReference>
<dbReference type="PROSITE" id="PS50846">
    <property type="entry name" value="HMA_2"/>
    <property type="match status" value="1"/>
</dbReference>
<keyword evidence="4" id="KW-0636">Prenylation</keyword>
<evidence type="ECO:0000313" key="9">
    <source>
        <dbReference type="Proteomes" id="UP001567538"/>
    </source>
</evidence>
<keyword evidence="2" id="KW-0488">Methylation</keyword>
<keyword evidence="9" id="KW-1185">Reference proteome</keyword>
<dbReference type="EMBL" id="JBEAFC010000007">
    <property type="protein sequence ID" value="KAL1549790.1"/>
    <property type="molecule type" value="Genomic_DNA"/>
</dbReference>
<name>A0ABD1H040_SALDI</name>
<dbReference type="PANTHER" id="PTHR45868">
    <property type="entry name" value="HEAVY METAL-ASSOCIATED ISOPRENYLATED PLANT PROTEIN 33-RELATED"/>
    <property type="match status" value="1"/>
</dbReference>
<evidence type="ECO:0000256" key="1">
    <source>
        <dbReference type="ARBA" id="ARBA00004170"/>
    </source>
</evidence>
<evidence type="ECO:0000256" key="6">
    <source>
        <dbReference type="SAM" id="MobiDB-lite"/>
    </source>
</evidence>
<sequence length="281" mass="30194">MAEEPIKHLKTTIIKASIHCQGCKRKVHKILSQIQGVEHVDVDAQQHKVTVKGNVNADALIKKLIKSGKNAQLWPQEKITPIPANGNKKDIKTQEKVDAVEAPPASGDEGKATETAADSGGGDVSAPSVKKTSAGAQGKKSEVENKSEESCSAAPEKKEAVEKSNGGGNDGESTKKKKMKKKRVQLQTDGGLENREANESPSCHHHFPPPAAAQPVCAVSYNTAYPSSSYTAAYYTAPPPQSHAYMHQMEAPPLDSELNQPQPLDSFEMFSDENPNGCFIM</sequence>
<gene>
    <name evidence="8" type="ORF">AAHA92_17842</name>
</gene>
<dbReference type="SUPFAM" id="SSF55008">
    <property type="entry name" value="HMA, heavy metal-associated domain"/>
    <property type="match status" value="1"/>
</dbReference>
<evidence type="ECO:0000256" key="5">
    <source>
        <dbReference type="ARBA" id="ARBA00024045"/>
    </source>
</evidence>
<dbReference type="Pfam" id="PF00403">
    <property type="entry name" value="HMA"/>
    <property type="match status" value="1"/>
</dbReference>
<dbReference type="InterPro" id="IPR036163">
    <property type="entry name" value="HMA_dom_sf"/>
</dbReference>
<evidence type="ECO:0000256" key="2">
    <source>
        <dbReference type="ARBA" id="ARBA00022481"/>
    </source>
</evidence>
<comment type="caution">
    <text evidence="8">The sequence shown here is derived from an EMBL/GenBank/DDBJ whole genome shotgun (WGS) entry which is preliminary data.</text>
</comment>
<feature type="compositionally biased region" description="Basic and acidic residues" evidence="6">
    <location>
        <begin position="139"/>
        <end position="162"/>
    </location>
</feature>
<dbReference type="GO" id="GO:0009626">
    <property type="term" value="P:plant-type hypersensitive response"/>
    <property type="evidence" value="ECO:0007669"/>
    <property type="project" value="UniProtKB-KW"/>
</dbReference>
<dbReference type="GO" id="GO:0046872">
    <property type="term" value="F:metal ion binding"/>
    <property type="evidence" value="ECO:0007669"/>
    <property type="project" value="UniProtKB-KW"/>
</dbReference>
<reference evidence="8 9" key="1">
    <citation type="submission" date="2024-06" db="EMBL/GenBank/DDBJ databases">
        <title>A chromosome level genome sequence of Diviner's sage (Salvia divinorum).</title>
        <authorList>
            <person name="Ford S.A."/>
            <person name="Ro D.-K."/>
            <person name="Ness R.W."/>
            <person name="Phillips M.A."/>
        </authorList>
    </citation>
    <scope>NUCLEOTIDE SEQUENCE [LARGE SCALE GENOMIC DNA]</scope>
    <source>
        <strain evidence="8">SAF-2024a</strain>
        <tissue evidence="8">Leaf</tissue>
    </source>
</reference>
<accession>A0ABD1H040</accession>
<evidence type="ECO:0000256" key="4">
    <source>
        <dbReference type="ARBA" id="ARBA00023289"/>
    </source>
</evidence>
<organism evidence="8 9">
    <name type="scientific">Salvia divinorum</name>
    <name type="common">Maria pastora</name>
    <name type="synonym">Diviner's sage</name>
    <dbReference type="NCBI Taxonomy" id="28513"/>
    <lineage>
        <taxon>Eukaryota</taxon>
        <taxon>Viridiplantae</taxon>
        <taxon>Streptophyta</taxon>
        <taxon>Embryophyta</taxon>
        <taxon>Tracheophyta</taxon>
        <taxon>Spermatophyta</taxon>
        <taxon>Magnoliopsida</taxon>
        <taxon>eudicotyledons</taxon>
        <taxon>Gunneridae</taxon>
        <taxon>Pentapetalae</taxon>
        <taxon>asterids</taxon>
        <taxon>lamiids</taxon>
        <taxon>Lamiales</taxon>
        <taxon>Lamiaceae</taxon>
        <taxon>Nepetoideae</taxon>
        <taxon>Mentheae</taxon>
        <taxon>Salviinae</taxon>
        <taxon>Salvia</taxon>
        <taxon>Salvia subgen. Calosphace</taxon>
    </lineage>
</organism>